<organism evidence="1 2">
    <name type="scientific">Dioscorea alata</name>
    <name type="common">Purple yam</name>
    <dbReference type="NCBI Taxonomy" id="55571"/>
    <lineage>
        <taxon>Eukaryota</taxon>
        <taxon>Viridiplantae</taxon>
        <taxon>Streptophyta</taxon>
        <taxon>Embryophyta</taxon>
        <taxon>Tracheophyta</taxon>
        <taxon>Spermatophyta</taxon>
        <taxon>Magnoliopsida</taxon>
        <taxon>Liliopsida</taxon>
        <taxon>Dioscoreales</taxon>
        <taxon>Dioscoreaceae</taxon>
        <taxon>Dioscorea</taxon>
    </lineage>
</organism>
<evidence type="ECO:0000313" key="2">
    <source>
        <dbReference type="Proteomes" id="UP000827976"/>
    </source>
</evidence>
<proteinExistence type="predicted"/>
<name>A0ACB7UPR8_DIOAL</name>
<keyword evidence="1" id="KW-0418">Kinase</keyword>
<reference evidence="2" key="1">
    <citation type="journal article" date="2022" name="Nat. Commun.">
        <title>Chromosome evolution and the genetic basis of agronomically important traits in greater yam.</title>
        <authorList>
            <person name="Bredeson J.V."/>
            <person name="Lyons J.B."/>
            <person name="Oniyinde I.O."/>
            <person name="Okereke N.R."/>
            <person name="Kolade O."/>
            <person name="Nnabue I."/>
            <person name="Nwadili C.O."/>
            <person name="Hribova E."/>
            <person name="Parker M."/>
            <person name="Nwogha J."/>
            <person name="Shu S."/>
            <person name="Carlson J."/>
            <person name="Kariba R."/>
            <person name="Muthemba S."/>
            <person name="Knop K."/>
            <person name="Barton G.J."/>
            <person name="Sherwood A.V."/>
            <person name="Lopez-Montes A."/>
            <person name="Asiedu R."/>
            <person name="Jamnadass R."/>
            <person name="Muchugi A."/>
            <person name="Goodstein D."/>
            <person name="Egesi C.N."/>
            <person name="Featherston J."/>
            <person name="Asfaw A."/>
            <person name="Simpson G.G."/>
            <person name="Dolezel J."/>
            <person name="Hendre P.S."/>
            <person name="Van Deynze A."/>
            <person name="Kumar P.L."/>
            <person name="Obidiegwu J.E."/>
            <person name="Bhattacharjee R."/>
            <person name="Rokhsar D.S."/>
        </authorList>
    </citation>
    <scope>NUCLEOTIDE SEQUENCE [LARGE SCALE GENOMIC DNA]</scope>
    <source>
        <strain evidence="2">cv. TDa95/00328</strain>
    </source>
</reference>
<evidence type="ECO:0000313" key="1">
    <source>
        <dbReference type="EMBL" id="KAH7662644.1"/>
    </source>
</evidence>
<keyword evidence="2" id="KW-1185">Reference proteome</keyword>
<gene>
    <name evidence="1" type="ORF">IHE45_14G001500</name>
</gene>
<keyword evidence="1" id="KW-0723">Serine/threonine-protein kinase</keyword>
<accession>A0ACB7UPR8</accession>
<protein>
    <submittedName>
        <fullName evidence="1">Non-specific serine/threonine protein kinase protein</fullName>
        <ecNumber evidence="1">2.7.11.1</ecNumber>
    </submittedName>
</protein>
<dbReference type="EC" id="2.7.11.1" evidence="1"/>
<sequence length="385" mass="42674">MYYYKEGGDIPVPTITPYSSYEDAKNRKHRTQVIAAAGAGAGAALLVAMALTIVYLCLMHAKRSARRTSAATASSSQHCEETSMRKQRSFTFNELEQATASFNQKNIVGQGGFGTVYKGLLQNGSLVAIKRRFHQPSQHFIQQAMNIGSIQHKHIVKLRGYCQDAHQQMLVYDYFPNSNVGFHLYDAEGLPLGKLDIQQRLSIALDAAKGLQFLHALAPPVLHMNFKTSNVLVDESFVAKVADFGLSKFIERRSTTTDWFLDPQLKRGDVFSEKSDVYGFGVFLLELITGYRVTNRNPAWNGLNLIEQARSVSDPSVLCLHDERIKASPVAAKQAWSVMKLAMQCADAGASRPTMTMVVQELKQIVHCPVISNVALGSQLFKRNA</sequence>
<keyword evidence="1" id="KW-0808">Transferase</keyword>
<comment type="caution">
    <text evidence="1">The sequence shown here is derived from an EMBL/GenBank/DDBJ whole genome shotgun (WGS) entry which is preliminary data.</text>
</comment>
<dbReference type="Proteomes" id="UP000827976">
    <property type="component" value="Chromosome 14"/>
</dbReference>
<dbReference type="EMBL" id="CM037024">
    <property type="protein sequence ID" value="KAH7662644.1"/>
    <property type="molecule type" value="Genomic_DNA"/>
</dbReference>